<protein>
    <recommendedName>
        <fullName evidence="3">Carrier domain-containing protein</fullName>
    </recommendedName>
</protein>
<dbReference type="RefSeq" id="WP_125691272.1">
    <property type="nucleotide sequence ID" value="NZ_JBHSSK010000009.1"/>
</dbReference>
<sequence>MANDRHSLGEILTVARVIMGANVSPDEVLADVDVPGWYLRELERDCISVPNPDDLELILINYQLTHADVARLRRVTDLHEATAQLFYQRLEAVFADLTNPSTDPRAAMTRCAFLKSPAPALTDPAVCNDYPTILRCLRTQVEPELAEKVATKVYADGDYLAVESGERPFTMYDLYMLEFRLGTHDIASLLYVKDLVAAICDAVGVSRSELPLQLPNSRKLLANR</sequence>
<comment type="caution">
    <text evidence="1">The sequence shown here is derived from an EMBL/GenBank/DDBJ whole genome shotgun (WGS) entry which is preliminary data.</text>
</comment>
<proteinExistence type="predicted"/>
<evidence type="ECO:0008006" key="3">
    <source>
        <dbReference type="Google" id="ProtNLM"/>
    </source>
</evidence>
<evidence type="ECO:0000313" key="2">
    <source>
        <dbReference type="Proteomes" id="UP001596254"/>
    </source>
</evidence>
<name>A0ABW1SR59_9LACO</name>
<gene>
    <name evidence="1" type="ORF">ACFP1G_03980</name>
</gene>
<evidence type="ECO:0000313" key="1">
    <source>
        <dbReference type="EMBL" id="MFC6206640.1"/>
    </source>
</evidence>
<dbReference type="EMBL" id="JBHSSK010000009">
    <property type="protein sequence ID" value="MFC6206640.1"/>
    <property type="molecule type" value="Genomic_DNA"/>
</dbReference>
<dbReference type="Proteomes" id="UP001596254">
    <property type="component" value="Unassembled WGS sequence"/>
</dbReference>
<keyword evidence="2" id="KW-1185">Reference proteome</keyword>
<accession>A0ABW1SR59</accession>
<reference evidence="2" key="1">
    <citation type="journal article" date="2019" name="Int. J. Syst. Evol. Microbiol.">
        <title>The Global Catalogue of Microorganisms (GCM) 10K type strain sequencing project: providing services to taxonomists for standard genome sequencing and annotation.</title>
        <authorList>
            <consortium name="The Broad Institute Genomics Platform"/>
            <consortium name="The Broad Institute Genome Sequencing Center for Infectious Disease"/>
            <person name="Wu L."/>
            <person name="Ma J."/>
        </authorList>
    </citation>
    <scope>NUCLEOTIDE SEQUENCE [LARGE SCALE GENOMIC DNA]</scope>
    <source>
        <strain evidence="2">CCM 8905</strain>
    </source>
</reference>
<organism evidence="1 2">
    <name type="scientific">Levilactobacillus tongjiangensis</name>
    <dbReference type="NCBI Taxonomy" id="2486023"/>
    <lineage>
        <taxon>Bacteria</taxon>
        <taxon>Bacillati</taxon>
        <taxon>Bacillota</taxon>
        <taxon>Bacilli</taxon>
        <taxon>Lactobacillales</taxon>
        <taxon>Lactobacillaceae</taxon>
        <taxon>Levilactobacillus</taxon>
    </lineage>
</organism>